<dbReference type="EMBL" id="BAHC01000105">
    <property type="protein sequence ID" value="GAB90540.1"/>
    <property type="molecule type" value="Genomic_DNA"/>
</dbReference>
<dbReference type="Pfam" id="PF07398">
    <property type="entry name" value="MDMPI_C"/>
    <property type="match status" value="1"/>
</dbReference>
<feature type="domain" description="MDMPI C-terminal" evidence="1">
    <location>
        <begin position="170"/>
        <end position="261"/>
    </location>
</feature>
<dbReference type="Proteomes" id="UP000008363">
    <property type="component" value="Unassembled WGS sequence"/>
</dbReference>
<dbReference type="InterPro" id="IPR034660">
    <property type="entry name" value="DinB/YfiT-like"/>
</dbReference>
<feature type="domain" description="Mycothiol-dependent maleylpyruvate isomerase metal-binding" evidence="2">
    <location>
        <begin position="15"/>
        <end position="154"/>
    </location>
</feature>
<evidence type="ECO:0000313" key="4">
    <source>
        <dbReference type="Proteomes" id="UP000008363"/>
    </source>
</evidence>
<dbReference type="NCBIfam" id="TIGR03083">
    <property type="entry name" value="maleylpyruvate isomerase family mycothiol-dependent enzyme"/>
    <property type="match status" value="1"/>
</dbReference>
<reference evidence="3 4" key="1">
    <citation type="submission" date="2012-08" db="EMBL/GenBank/DDBJ databases">
        <title>Whole genome shotgun sequence of Gordonia rhizosphera NBRC 16068.</title>
        <authorList>
            <person name="Takarada H."/>
            <person name="Isaki S."/>
            <person name="Hosoyama A."/>
            <person name="Tsuchikane K."/>
            <person name="Katsumata H."/>
            <person name="Baba S."/>
            <person name="Ohji S."/>
            <person name="Yamazaki S."/>
            <person name="Fujita N."/>
        </authorList>
    </citation>
    <scope>NUCLEOTIDE SEQUENCE [LARGE SCALE GENOMIC DNA]</scope>
    <source>
        <strain evidence="3 4">NBRC 16068</strain>
    </source>
</reference>
<protein>
    <recommendedName>
        <fullName evidence="5">Mycothiol-dependent maleylpyruvate isomerase metal-binding domain-containing protein</fullName>
    </recommendedName>
</protein>
<comment type="caution">
    <text evidence="3">The sequence shown here is derived from an EMBL/GenBank/DDBJ whole genome shotgun (WGS) entry which is preliminary data.</text>
</comment>
<evidence type="ECO:0000259" key="2">
    <source>
        <dbReference type="Pfam" id="PF11716"/>
    </source>
</evidence>
<proteinExistence type="predicted"/>
<evidence type="ECO:0000259" key="1">
    <source>
        <dbReference type="Pfam" id="PF07398"/>
    </source>
</evidence>
<dbReference type="InterPro" id="IPR017517">
    <property type="entry name" value="Maleyloyr_isom"/>
</dbReference>
<dbReference type="SUPFAM" id="SSF109854">
    <property type="entry name" value="DinB/YfiT-like putative metalloenzymes"/>
    <property type="match status" value="1"/>
</dbReference>
<organism evidence="3 4">
    <name type="scientific">Gordonia rhizosphera NBRC 16068</name>
    <dbReference type="NCBI Taxonomy" id="1108045"/>
    <lineage>
        <taxon>Bacteria</taxon>
        <taxon>Bacillati</taxon>
        <taxon>Actinomycetota</taxon>
        <taxon>Actinomycetes</taxon>
        <taxon>Mycobacteriales</taxon>
        <taxon>Gordoniaceae</taxon>
        <taxon>Gordonia</taxon>
    </lineage>
</organism>
<dbReference type="InterPro" id="IPR024344">
    <property type="entry name" value="MDMPI_metal-binding"/>
</dbReference>
<evidence type="ECO:0000313" key="3">
    <source>
        <dbReference type="EMBL" id="GAB90540.1"/>
    </source>
</evidence>
<keyword evidence="4" id="KW-1185">Reference proteome</keyword>
<dbReference type="GO" id="GO:0046872">
    <property type="term" value="F:metal ion binding"/>
    <property type="evidence" value="ECO:0007669"/>
    <property type="project" value="InterPro"/>
</dbReference>
<dbReference type="OrthoDB" id="154293at2"/>
<dbReference type="AlphaFoldDB" id="K6VUG2"/>
<dbReference type="eggNOG" id="ENOG5032RB5">
    <property type="taxonomic scope" value="Bacteria"/>
</dbReference>
<dbReference type="InterPro" id="IPR010872">
    <property type="entry name" value="MDMPI_C-term_domain"/>
</dbReference>
<sequence length="274" mass="29307">MAPTLLPVRPVVDALTAQWAVMDPLVSGLSDAQWSGPSILPGWTVADIVAHIIGTESMLAGRDVAAERDLGALEHVRNPIGEFNEKWLDHFRGSSRADVMAAYREVVSVRTEALSTISQEEFDAEAMTPAGRDTYGRFMRVRIFDCWMHEIDIRDSTDGSAPTLVGPAALALDEIAASLPFVVGKRAQAPSGSAILIRIGGLVPRELRIVVAERARAVDELPGGDESADVVLTLDALDLARLAGGRRSADPGRVEIAGDRAIGDAIVAHLNYVI</sequence>
<evidence type="ECO:0008006" key="5">
    <source>
        <dbReference type="Google" id="ProtNLM"/>
    </source>
</evidence>
<dbReference type="RefSeq" id="WP_006333376.1">
    <property type="nucleotide sequence ID" value="NZ_BAHC01000105.1"/>
</dbReference>
<dbReference type="Pfam" id="PF11716">
    <property type="entry name" value="MDMPI_N"/>
    <property type="match status" value="1"/>
</dbReference>
<gene>
    <name evidence="3" type="ORF">GORHZ_105_00110</name>
</gene>
<accession>K6VUG2</accession>
<name>K6VUG2_9ACTN</name>
<dbReference type="Gene3D" id="1.20.120.450">
    <property type="entry name" value="dinb family like domain"/>
    <property type="match status" value="1"/>
</dbReference>
<dbReference type="STRING" id="1108045.GORHZ_105_00110"/>